<dbReference type="Gene3D" id="3.30.450.40">
    <property type="match status" value="2"/>
</dbReference>
<dbReference type="Proteomes" id="UP000036102">
    <property type="component" value="Unassembled WGS sequence"/>
</dbReference>
<evidence type="ECO:0000313" key="9">
    <source>
        <dbReference type="Proteomes" id="UP000036102"/>
    </source>
</evidence>
<keyword evidence="9" id="KW-1185">Reference proteome</keyword>
<protein>
    <recommendedName>
        <fullName evidence="4">HTH-type transcriptional repressor AllR</fullName>
    </recommendedName>
    <alternativeName>
        <fullName evidence="5">Negative regulator of allantoin and glyoxylate utilization operons</fullName>
    </alternativeName>
</protein>
<feature type="domain" description="IclR-ED" evidence="7">
    <location>
        <begin position="66"/>
        <end position="224"/>
    </location>
</feature>
<organism evidence="8 9">
    <name type="scientific">Marinobacter subterrani</name>
    <dbReference type="NCBI Taxonomy" id="1658765"/>
    <lineage>
        <taxon>Bacteria</taxon>
        <taxon>Pseudomonadati</taxon>
        <taxon>Pseudomonadota</taxon>
        <taxon>Gammaproteobacteria</taxon>
        <taxon>Pseudomonadales</taxon>
        <taxon>Marinobacteraceae</taxon>
        <taxon>Marinobacter</taxon>
    </lineage>
</organism>
<dbReference type="Pfam" id="PF09339">
    <property type="entry name" value="HTH_IclR"/>
    <property type="match status" value="1"/>
</dbReference>
<dbReference type="InterPro" id="IPR014757">
    <property type="entry name" value="Tscrpt_reg_IclR_C"/>
</dbReference>
<dbReference type="SUPFAM" id="SSF55781">
    <property type="entry name" value="GAF domain-like"/>
    <property type="match status" value="1"/>
</dbReference>
<dbReference type="PROSITE" id="PS51078">
    <property type="entry name" value="ICLR_ED"/>
    <property type="match status" value="1"/>
</dbReference>
<keyword evidence="2 8" id="KW-0238">DNA-binding</keyword>
<evidence type="ECO:0000256" key="4">
    <source>
        <dbReference type="ARBA" id="ARBA00040379"/>
    </source>
</evidence>
<evidence type="ECO:0000256" key="3">
    <source>
        <dbReference type="ARBA" id="ARBA00023163"/>
    </source>
</evidence>
<evidence type="ECO:0000256" key="2">
    <source>
        <dbReference type="ARBA" id="ARBA00023125"/>
    </source>
</evidence>
<dbReference type="SUPFAM" id="SSF46785">
    <property type="entry name" value="Winged helix' DNA-binding domain"/>
    <property type="match status" value="1"/>
</dbReference>
<dbReference type="Pfam" id="PF01614">
    <property type="entry name" value="IclR_C"/>
    <property type="match status" value="1"/>
</dbReference>
<dbReference type="PANTHER" id="PTHR30136:SF24">
    <property type="entry name" value="HTH-TYPE TRANSCRIPTIONAL REPRESSOR ALLR"/>
    <property type="match status" value="1"/>
</dbReference>
<evidence type="ECO:0000256" key="5">
    <source>
        <dbReference type="ARBA" id="ARBA00042627"/>
    </source>
</evidence>
<sequence length="224" mass="23978">MSSLQTLSRGLTALELVAQKENGLAIAELAEAMDVHRAIVYRLVSTLEGHGLVTRSRDGRICLGGGVVALASRVEPQLRAMARPLLQELAERTRATAFLCVGHGDECVAVEVAEPETLLLRVSYRVGSRHPLERGAAGIAIAALRPERSEDSDALRQARRDGYSVTRGQLQAGAVGVAAPLVYPVDSHFRFEGCVGVVALQDLDVEAATAATVDCARRLVKRMD</sequence>
<dbReference type="InterPro" id="IPR050707">
    <property type="entry name" value="HTH_MetabolicPath_Reg"/>
</dbReference>
<dbReference type="InterPro" id="IPR029016">
    <property type="entry name" value="GAF-like_dom_sf"/>
</dbReference>
<name>A0A0J7J4Y7_9GAMM</name>
<dbReference type="PROSITE" id="PS51077">
    <property type="entry name" value="HTH_ICLR"/>
    <property type="match status" value="1"/>
</dbReference>
<evidence type="ECO:0000256" key="1">
    <source>
        <dbReference type="ARBA" id="ARBA00023015"/>
    </source>
</evidence>
<dbReference type="PATRIC" id="fig|1658765.3.peg.3751"/>
<dbReference type="PANTHER" id="PTHR30136">
    <property type="entry name" value="HELIX-TURN-HELIX TRANSCRIPTIONAL REGULATOR, ICLR FAMILY"/>
    <property type="match status" value="1"/>
</dbReference>
<feature type="domain" description="HTH iclR-type" evidence="6">
    <location>
        <begin position="4"/>
        <end position="65"/>
    </location>
</feature>
<dbReference type="GO" id="GO:0045892">
    <property type="term" value="P:negative regulation of DNA-templated transcription"/>
    <property type="evidence" value="ECO:0007669"/>
    <property type="project" value="TreeGrafter"/>
</dbReference>
<evidence type="ECO:0000259" key="6">
    <source>
        <dbReference type="PROSITE" id="PS51077"/>
    </source>
</evidence>
<dbReference type="AlphaFoldDB" id="A0A0J7J4Y7"/>
<reference evidence="8 9" key="1">
    <citation type="submission" date="2015-06" db="EMBL/GenBank/DDBJ databases">
        <title>Marinobacter subterrani, a genetically tractable neutrophilic iron-oxidizing strain isolated from the Soudan Iron Mine.</title>
        <authorList>
            <person name="Bonis B.M."/>
            <person name="Gralnick J.A."/>
        </authorList>
    </citation>
    <scope>NUCLEOTIDE SEQUENCE [LARGE SCALE GENOMIC DNA]</scope>
    <source>
        <strain evidence="8 9">JG233</strain>
    </source>
</reference>
<dbReference type="Gene3D" id="1.10.10.10">
    <property type="entry name" value="Winged helix-like DNA-binding domain superfamily/Winged helix DNA-binding domain"/>
    <property type="match status" value="1"/>
</dbReference>
<keyword evidence="1" id="KW-0805">Transcription regulation</keyword>
<accession>A0A0J7J4Y7</accession>
<dbReference type="STRING" id="1658765.Msub_20479"/>
<evidence type="ECO:0000313" key="8">
    <source>
        <dbReference type="EMBL" id="KMQ73282.1"/>
    </source>
</evidence>
<dbReference type="EMBL" id="LFBU01000002">
    <property type="protein sequence ID" value="KMQ73282.1"/>
    <property type="molecule type" value="Genomic_DNA"/>
</dbReference>
<dbReference type="OrthoDB" id="6057486at2"/>
<dbReference type="SMART" id="SM00346">
    <property type="entry name" value="HTH_ICLR"/>
    <property type="match status" value="1"/>
</dbReference>
<dbReference type="InterPro" id="IPR036388">
    <property type="entry name" value="WH-like_DNA-bd_sf"/>
</dbReference>
<dbReference type="GO" id="GO:0003677">
    <property type="term" value="F:DNA binding"/>
    <property type="evidence" value="ECO:0007669"/>
    <property type="project" value="UniProtKB-KW"/>
</dbReference>
<comment type="caution">
    <text evidence="8">The sequence shown here is derived from an EMBL/GenBank/DDBJ whole genome shotgun (WGS) entry which is preliminary data.</text>
</comment>
<keyword evidence="3" id="KW-0804">Transcription</keyword>
<gene>
    <name evidence="8" type="ORF">Msub_20479</name>
</gene>
<proteinExistence type="predicted"/>
<dbReference type="GO" id="GO:0003700">
    <property type="term" value="F:DNA-binding transcription factor activity"/>
    <property type="evidence" value="ECO:0007669"/>
    <property type="project" value="TreeGrafter"/>
</dbReference>
<dbReference type="InterPro" id="IPR036390">
    <property type="entry name" value="WH_DNA-bd_sf"/>
</dbReference>
<dbReference type="InterPro" id="IPR005471">
    <property type="entry name" value="Tscrpt_reg_IclR_N"/>
</dbReference>
<dbReference type="RefSeq" id="WP_048497559.1">
    <property type="nucleotide sequence ID" value="NZ_LFBU01000002.1"/>
</dbReference>
<evidence type="ECO:0000259" key="7">
    <source>
        <dbReference type="PROSITE" id="PS51078"/>
    </source>
</evidence>